<evidence type="ECO:0000256" key="1">
    <source>
        <dbReference type="SAM" id="MobiDB-lite"/>
    </source>
</evidence>
<evidence type="ECO:0000259" key="3">
    <source>
        <dbReference type="PROSITE" id="PS50921"/>
    </source>
</evidence>
<dbReference type="PANTHER" id="PTHR33495:SF2">
    <property type="entry name" value="ANTI-SIGMA FACTOR ANTAGONIST TM_1081-RELATED"/>
    <property type="match status" value="1"/>
</dbReference>
<dbReference type="PROSITE" id="PS50921">
    <property type="entry name" value="ANTAR"/>
    <property type="match status" value="1"/>
</dbReference>
<dbReference type="RefSeq" id="WP_265560352.1">
    <property type="nucleotide sequence ID" value="NZ_LBMW01000003.1"/>
</dbReference>
<dbReference type="InterPro" id="IPR058548">
    <property type="entry name" value="MlaB-like_STAS"/>
</dbReference>
<protein>
    <submittedName>
        <fullName evidence="4">Uncharacterized protein</fullName>
    </submittedName>
</protein>
<dbReference type="GO" id="GO:0003723">
    <property type="term" value="F:RNA binding"/>
    <property type="evidence" value="ECO:0007669"/>
    <property type="project" value="InterPro"/>
</dbReference>
<dbReference type="CDD" id="cd07043">
    <property type="entry name" value="STAS_anti-anti-sigma_factors"/>
    <property type="match status" value="1"/>
</dbReference>
<organism evidence="4">
    <name type="scientific">Streptomyces hygroscopicus</name>
    <dbReference type="NCBI Taxonomy" id="1912"/>
    <lineage>
        <taxon>Bacteria</taxon>
        <taxon>Bacillati</taxon>
        <taxon>Actinomycetota</taxon>
        <taxon>Actinomycetes</taxon>
        <taxon>Kitasatosporales</taxon>
        <taxon>Streptomycetaceae</taxon>
        <taxon>Streptomyces</taxon>
        <taxon>Streptomyces violaceusniger group</taxon>
    </lineage>
</organism>
<dbReference type="SUPFAM" id="SSF52091">
    <property type="entry name" value="SpoIIaa-like"/>
    <property type="match status" value="1"/>
</dbReference>
<dbReference type="SUPFAM" id="SSF52172">
    <property type="entry name" value="CheY-like"/>
    <property type="match status" value="1"/>
</dbReference>
<dbReference type="SMART" id="SM01012">
    <property type="entry name" value="ANTAR"/>
    <property type="match status" value="1"/>
</dbReference>
<dbReference type="InterPro" id="IPR036388">
    <property type="entry name" value="WH-like_DNA-bd_sf"/>
</dbReference>
<feature type="domain" description="STAS" evidence="2">
    <location>
        <begin position="46"/>
        <end position="121"/>
    </location>
</feature>
<dbReference type="Pfam" id="PF03861">
    <property type="entry name" value="ANTAR"/>
    <property type="match status" value="1"/>
</dbReference>
<dbReference type="InterPro" id="IPR011006">
    <property type="entry name" value="CheY-like_superfamily"/>
</dbReference>
<reference evidence="4" key="1">
    <citation type="journal article" date="2019" name="IScience">
        <title>Divergent Biosynthesis of C-Nucleoside Minimycin and Indigoidine in Bacteria.</title>
        <authorList>
            <person name="Kong L."/>
            <person name="Xu G."/>
            <person name="Liu X."/>
            <person name="Wang J."/>
            <person name="Tang Z."/>
            <person name="Cai Y.S."/>
            <person name="Shen K."/>
            <person name="Tao W."/>
            <person name="Zheng Y."/>
            <person name="Deng Z."/>
            <person name="Price N.P.J."/>
            <person name="Chen W."/>
        </authorList>
    </citation>
    <scope>NUCLEOTIDE SEQUENCE</scope>
    <source>
        <strain evidence="4">JCM 4712</strain>
    </source>
</reference>
<sequence>MSEQAPTVQLRDPGAVGAQQVCPARPELPGLLVETYPHGERIRAVVSGEIDLQTDQLLDHALQAAVSRSHSGVDLDLSGVEFCDCTGLNVLLRLRRHALKDGKTITIRKISPIVMRVLTATRTLPLFTLDRDTSPTMNRPPVPQETQSDEDAEHDLHTEVVQLRRAMQTRPIIDLARGVLMASFRLTPEEAWNVLVAVSQHTNTKLHRLARDVLATIDGQPLPEAVQQHLNAAVAGLDTLPAVPAPSDSKA</sequence>
<dbReference type="PROSITE" id="PS50801">
    <property type="entry name" value="STAS"/>
    <property type="match status" value="1"/>
</dbReference>
<dbReference type="AlphaFoldDB" id="A0A646SKG4"/>
<dbReference type="InterPro" id="IPR005561">
    <property type="entry name" value="ANTAR"/>
</dbReference>
<feature type="region of interest" description="Disordered" evidence="1">
    <location>
        <begin position="130"/>
        <end position="154"/>
    </location>
</feature>
<name>A0A646SKG4_STRHY</name>
<feature type="domain" description="ANTAR" evidence="3">
    <location>
        <begin position="153"/>
        <end position="214"/>
    </location>
</feature>
<dbReference type="Gene3D" id="3.30.750.24">
    <property type="entry name" value="STAS domain"/>
    <property type="match status" value="1"/>
</dbReference>
<dbReference type="EMBL" id="MK122964">
    <property type="protein sequence ID" value="QDX19374.1"/>
    <property type="molecule type" value="Genomic_DNA"/>
</dbReference>
<dbReference type="PANTHER" id="PTHR33495">
    <property type="entry name" value="ANTI-SIGMA FACTOR ANTAGONIST TM_1081-RELATED-RELATED"/>
    <property type="match status" value="1"/>
</dbReference>
<proteinExistence type="predicted"/>
<dbReference type="InterPro" id="IPR036513">
    <property type="entry name" value="STAS_dom_sf"/>
</dbReference>
<dbReference type="InterPro" id="IPR002645">
    <property type="entry name" value="STAS_dom"/>
</dbReference>
<dbReference type="Pfam" id="PF13466">
    <property type="entry name" value="STAS_2"/>
    <property type="match status" value="1"/>
</dbReference>
<accession>A0A646SKG4</accession>
<evidence type="ECO:0000313" key="4">
    <source>
        <dbReference type="EMBL" id="QDX19374.1"/>
    </source>
</evidence>
<evidence type="ECO:0000259" key="2">
    <source>
        <dbReference type="PROSITE" id="PS50801"/>
    </source>
</evidence>
<gene>
    <name evidence="4" type="primary">orf2</name>
</gene>
<dbReference type="Gene3D" id="1.10.10.10">
    <property type="entry name" value="Winged helix-like DNA-binding domain superfamily/Winged helix DNA-binding domain"/>
    <property type="match status" value="1"/>
</dbReference>
<dbReference type="GO" id="GO:0043856">
    <property type="term" value="F:anti-sigma factor antagonist activity"/>
    <property type="evidence" value="ECO:0007669"/>
    <property type="project" value="TreeGrafter"/>
</dbReference>